<keyword evidence="3" id="KW-0963">Cytoplasm</keyword>
<comment type="subcellular location">
    <subcellularLocation>
        <location evidence="3">Cytoplasm</location>
    </subcellularLocation>
</comment>
<dbReference type="Proteomes" id="UP000269438">
    <property type="component" value="Unassembled WGS sequence"/>
</dbReference>
<keyword evidence="1 3" id="KW-0547">Nucleotide-binding</keyword>
<dbReference type="GO" id="GO:0005524">
    <property type="term" value="F:ATP binding"/>
    <property type="evidence" value="ECO:0007669"/>
    <property type="project" value="UniProtKB-UniRule"/>
</dbReference>
<comment type="catalytic activity">
    <reaction evidence="3">
        <text>3'-dephospho-CoA + ATP = ADP + CoA + H(+)</text>
        <dbReference type="Rhea" id="RHEA:18245"/>
        <dbReference type="ChEBI" id="CHEBI:15378"/>
        <dbReference type="ChEBI" id="CHEBI:30616"/>
        <dbReference type="ChEBI" id="CHEBI:57287"/>
        <dbReference type="ChEBI" id="CHEBI:57328"/>
        <dbReference type="ChEBI" id="CHEBI:456216"/>
        <dbReference type="EC" id="2.7.1.24"/>
    </reaction>
</comment>
<comment type="pathway">
    <text evidence="3">Cofactor biosynthesis; coenzyme A biosynthesis; CoA from (R)-pantothenate: step 5/5.</text>
</comment>
<proteinExistence type="inferred from homology"/>
<accession>A0A3L7ATB4</accession>
<dbReference type="PANTHER" id="PTHR10695">
    <property type="entry name" value="DEPHOSPHO-COA KINASE-RELATED"/>
    <property type="match status" value="1"/>
</dbReference>
<keyword evidence="3 5" id="KW-0808">Transferase</keyword>
<evidence type="ECO:0000313" key="6">
    <source>
        <dbReference type="Proteomes" id="UP000269438"/>
    </source>
</evidence>
<evidence type="ECO:0000313" key="5">
    <source>
        <dbReference type="EMBL" id="RLP82790.1"/>
    </source>
</evidence>
<comment type="similarity">
    <text evidence="3">Belongs to the CoaE family.</text>
</comment>
<dbReference type="GO" id="GO:0004140">
    <property type="term" value="F:dephospho-CoA kinase activity"/>
    <property type="evidence" value="ECO:0007669"/>
    <property type="project" value="UniProtKB-UniRule"/>
</dbReference>
<name>A0A3L7ATB4_9MICO</name>
<dbReference type="GO" id="GO:0005737">
    <property type="term" value="C:cytoplasm"/>
    <property type="evidence" value="ECO:0007669"/>
    <property type="project" value="UniProtKB-SubCell"/>
</dbReference>
<evidence type="ECO:0000256" key="2">
    <source>
        <dbReference type="ARBA" id="ARBA00022840"/>
    </source>
</evidence>
<evidence type="ECO:0000256" key="3">
    <source>
        <dbReference type="HAMAP-Rule" id="MF_00376"/>
    </source>
</evidence>
<dbReference type="PANTHER" id="PTHR10695:SF46">
    <property type="entry name" value="BIFUNCTIONAL COENZYME A SYNTHASE-RELATED"/>
    <property type="match status" value="1"/>
</dbReference>
<dbReference type="CDD" id="cd02022">
    <property type="entry name" value="DPCK"/>
    <property type="match status" value="1"/>
</dbReference>
<gene>
    <name evidence="3" type="primary">coaE</name>
    <name evidence="5" type="ORF">D9V34_05905</name>
</gene>
<keyword evidence="3 5" id="KW-0418">Kinase</keyword>
<dbReference type="EC" id="2.7.1.24" evidence="3 4"/>
<evidence type="ECO:0000256" key="4">
    <source>
        <dbReference type="NCBIfam" id="TIGR00152"/>
    </source>
</evidence>
<evidence type="ECO:0000256" key="1">
    <source>
        <dbReference type="ARBA" id="ARBA00022741"/>
    </source>
</evidence>
<keyword evidence="3" id="KW-0173">Coenzyme A biosynthesis</keyword>
<feature type="binding site" evidence="3">
    <location>
        <begin position="11"/>
        <end position="16"/>
    </location>
    <ligand>
        <name>ATP</name>
        <dbReference type="ChEBI" id="CHEBI:30616"/>
    </ligand>
</feature>
<dbReference type="InterPro" id="IPR027417">
    <property type="entry name" value="P-loop_NTPase"/>
</dbReference>
<organism evidence="5 6">
    <name type="scientific">Mycetocola lacteus</name>
    <dbReference type="NCBI Taxonomy" id="76637"/>
    <lineage>
        <taxon>Bacteria</taxon>
        <taxon>Bacillati</taxon>
        <taxon>Actinomycetota</taxon>
        <taxon>Actinomycetes</taxon>
        <taxon>Micrococcales</taxon>
        <taxon>Microbacteriaceae</taxon>
        <taxon>Mycetocola</taxon>
    </lineage>
</organism>
<dbReference type="GO" id="GO:0015937">
    <property type="term" value="P:coenzyme A biosynthetic process"/>
    <property type="evidence" value="ECO:0007669"/>
    <property type="project" value="UniProtKB-UniRule"/>
</dbReference>
<dbReference type="PROSITE" id="PS51219">
    <property type="entry name" value="DPCK"/>
    <property type="match status" value="1"/>
</dbReference>
<keyword evidence="2 3" id="KW-0067">ATP-binding</keyword>
<protein>
    <recommendedName>
        <fullName evidence="3 4">Dephospho-CoA kinase</fullName>
        <ecNumber evidence="3 4">2.7.1.24</ecNumber>
    </recommendedName>
    <alternativeName>
        <fullName evidence="3">Dephosphocoenzyme A kinase</fullName>
    </alternativeName>
</protein>
<reference evidence="5 6" key="1">
    <citation type="submission" date="2018-10" db="EMBL/GenBank/DDBJ databases">
        <authorList>
            <person name="Li J."/>
        </authorList>
    </citation>
    <scope>NUCLEOTIDE SEQUENCE [LARGE SCALE GENOMIC DNA]</scope>
    <source>
        <strain evidence="5 6">JCM 11654</strain>
    </source>
</reference>
<dbReference type="OrthoDB" id="9812943at2"/>
<dbReference type="InterPro" id="IPR001977">
    <property type="entry name" value="Depp_CoAkinase"/>
</dbReference>
<keyword evidence="6" id="KW-1185">Reference proteome</keyword>
<dbReference type="NCBIfam" id="TIGR00152">
    <property type="entry name" value="dephospho-CoA kinase"/>
    <property type="match status" value="1"/>
</dbReference>
<comment type="function">
    <text evidence="3">Catalyzes the phosphorylation of the 3'-hydroxyl group of dephosphocoenzyme A to form coenzyme A.</text>
</comment>
<dbReference type="HAMAP" id="MF_00376">
    <property type="entry name" value="Dephospho_CoA_kinase"/>
    <property type="match status" value="1"/>
</dbReference>
<dbReference type="AlphaFoldDB" id="A0A3L7ATB4"/>
<dbReference type="Pfam" id="PF01121">
    <property type="entry name" value="CoaE"/>
    <property type="match status" value="1"/>
</dbReference>
<dbReference type="RefSeq" id="WP_121687949.1">
    <property type="nucleotide sequence ID" value="NZ_RCUY01000005.1"/>
</dbReference>
<sequence>MYLIGLTGGIASGKSTIAKRLKKRGAVHLDADRLAREVVEPGEPALEKIRARFGEGVIAADGSLNRPALGSIVFSDPEALTDLNGIVHPAVQERTRALFAAAEAENPNAVVVYDVPLLVEAKLPYPFDAVVVAEAPADVRIERMVRLRQMERAEAERRIGAQATDAERRAVATHIINTGGTLGETLDAVDAFADGVPGLSPRR</sequence>
<dbReference type="Gene3D" id="3.40.50.300">
    <property type="entry name" value="P-loop containing nucleotide triphosphate hydrolases"/>
    <property type="match status" value="1"/>
</dbReference>
<dbReference type="NCBIfam" id="NF002879">
    <property type="entry name" value="PRK03333.1"/>
    <property type="match status" value="1"/>
</dbReference>
<dbReference type="EMBL" id="RCUY01000005">
    <property type="protein sequence ID" value="RLP82790.1"/>
    <property type="molecule type" value="Genomic_DNA"/>
</dbReference>
<comment type="caution">
    <text evidence="5">The sequence shown here is derived from an EMBL/GenBank/DDBJ whole genome shotgun (WGS) entry which is preliminary data.</text>
</comment>
<dbReference type="SUPFAM" id="SSF52540">
    <property type="entry name" value="P-loop containing nucleoside triphosphate hydrolases"/>
    <property type="match status" value="1"/>
</dbReference>
<dbReference type="UniPathway" id="UPA00241">
    <property type="reaction ID" value="UER00356"/>
</dbReference>